<evidence type="ECO:0000313" key="2">
    <source>
        <dbReference type="EMBL" id="PKA55525.1"/>
    </source>
</evidence>
<dbReference type="PANTHER" id="PTHR10775">
    <property type="entry name" value="OS08G0208400 PROTEIN"/>
    <property type="match status" value="1"/>
</dbReference>
<dbReference type="EMBL" id="KZ451979">
    <property type="protein sequence ID" value="PKA55525.1"/>
    <property type="molecule type" value="Genomic_DNA"/>
</dbReference>
<dbReference type="InterPro" id="IPR004242">
    <property type="entry name" value="Transposase_21"/>
</dbReference>
<organism evidence="2 3">
    <name type="scientific">Apostasia shenzhenica</name>
    <dbReference type="NCBI Taxonomy" id="1088818"/>
    <lineage>
        <taxon>Eukaryota</taxon>
        <taxon>Viridiplantae</taxon>
        <taxon>Streptophyta</taxon>
        <taxon>Embryophyta</taxon>
        <taxon>Tracheophyta</taxon>
        <taxon>Spermatophyta</taxon>
        <taxon>Magnoliopsida</taxon>
        <taxon>Liliopsida</taxon>
        <taxon>Asparagales</taxon>
        <taxon>Orchidaceae</taxon>
        <taxon>Apostasioideae</taxon>
        <taxon>Apostasia</taxon>
    </lineage>
</organism>
<accession>A0A2I0AJ24</accession>
<sequence length="481" mass="56708">MYNRRTIDHRLTDEFVARVQQFLDYAFSQTIHVSKNTVRCPCLKCKNMRFHNKDEITVHLWSRGFMPNYHVWTSHGETQTETEKPSEEARKLYDYINDGRISLWPGCQRQTKMSAISELLNLKSKTNMSDACFDRMLTIFRNCMPEGANIPKKFYDTKKMIKQMGLPYVKIHACINDCIIYYKEYNDLNSCPLCKHPRYKNCSERRSTMEPFKVLRYFPITPRLQKFYMSSNSAEHMLWHASNMVHPADGEAWKNFNITHPDFACDPRNIRLGLCTDGFNPFSQKATLYSCWLVFLTVYNLPPSMCMTRPFIFLTLLIPGPTSPGKNLDIFLRPLVDELKSLWEGVNTYDSFKKQNFKMRAVLMWTISDFPAYGMLSGWSTHGRLACPYCMERTKAFYLKNGRKIFFFYCSRQFLPFDHSFRRQRDKFLKGKIEMDNPPRCISSQEILERISKFDEVPFGLNIQKLPGFGISHNWVRKNIF</sequence>
<feature type="domain" description="Transposase-associated" evidence="1">
    <location>
        <begin position="7"/>
        <end position="77"/>
    </location>
</feature>
<dbReference type="Proteomes" id="UP000236161">
    <property type="component" value="Unassembled WGS sequence"/>
</dbReference>
<keyword evidence="3" id="KW-1185">Reference proteome</keyword>
<dbReference type="Pfam" id="PF02992">
    <property type="entry name" value="Transposase_21"/>
    <property type="match status" value="1"/>
</dbReference>
<reference evidence="2 3" key="1">
    <citation type="journal article" date="2017" name="Nature">
        <title>The Apostasia genome and the evolution of orchids.</title>
        <authorList>
            <person name="Zhang G.Q."/>
            <person name="Liu K.W."/>
            <person name="Li Z."/>
            <person name="Lohaus R."/>
            <person name="Hsiao Y.Y."/>
            <person name="Niu S.C."/>
            <person name="Wang J.Y."/>
            <person name="Lin Y.C."/>
            <person name="Xu Q."/>
            <person name="Chen L.J."/>
            <person name="Yoshida K."/>
            <person name="Fujiwara S."/>
            <person name="Wang Z.W."/>
            <person name="Zhang Y.Q."/>
            <person name="Mitsuda N."/>
            <person name="Wang M."/>
            <person name="Liu G.H."/>
            <person name="Pecoraro L."/>
            <person name="Huang H.X."/>
            <person name="Xiao X.J."/>
            <person name="Lin M."/>
            <person name="Wu X.Y."/>
            <person name="Wu W.L."/>
            <person name="Chen Y.Y."/>
            <person name="Chang S.B."/>
            <person name="Sakamoto S."/>
            <person name="Ohme-Takagi M."/>
            <person name="Yagi M."/>
            <person name="Zeng S.J."/>
            <person name="Shen C.Y."/>
            <person name="Yeh C.M."/>
            <person name="Luo Y.B."/>
            <person name="Tsai W.C."/>
            <person name="Van de Peer Y."/>
            <person name="Liu Z.J."/>
        </authorList>
    </citation>
    <scope>NUCLEOTIDE SEQUENCE [LARGE SCALE GENOMIC DNA]</scope>
    <source>
        <strain evidence="3">cv. Shenzhen</strain>
        <tissue evidence="2">Stem</tissue>
    </source>
</reference>
<dbReference type="InterPro" id="IPR029480">
    <property type="entry name" value="Transpos_assoc"/>
</dbReference>
<gene>
    <name evidence="2" type="ORF">AXF42_Ash006727</name>
</gene>
<name>A0A2I0AJ24_9ASPA</name>
<protein>
    <recommendedName>
        <fullName evidence="1">Transposase-associated domain-containing protein</fullName>
    </recommendedName>
</protein>
<dbReference type="AlphaFoldDB" id="A0A2I0AJ24"/>
<dbReference type="PANTHER" id="PTHR10775:SF183">
    <property type="entry name" value="TRANSPOSON, EN_SPM-LIKE, TRANSPOSASE-ASSOCIATED DOMAIN PROTEIN-RELATED"/>
    <property type="match status" value="1"/>
</dbReference>
<evidence type="ECO:0000259" key="1">
    <source>
        <dbReference type="Pfam" id="PF13963"/>
    </source>
</evidence>
<evidence type="ECO:0000313" key="3">
    <source>
        <dbReference type="Proteomes" id="UP000236161"/>
    </source>
</evidence>
<dbReference type="OrthoDB" id="687574at2759"/>
<dbReference type="Pfam" id="PF13963">
    <property type="entry name" value="Transpos_assoc"/>
    <property type="match status" value="1"/>
</dbReference>
<proteinExistence type="predicted"/>